<dbReference type="InterPro" id="IPR009061">
    <property type="entry name" value="DNA-bd_dom_put_sf"/>
</dbReference>
<dbReference type="SUPFAM" id="SSF46955">
    <property type="entry name" value="Putative DNA-binding domain"/>
    <property type="match status" value="1"/>
</dbReference>
<dbReference type="RefSeq" id="WP_132430017.1">
    <property type="nucleotide sequence ID" value="NZ_SMFZ01000002.1"/>
</dbReference>
<keyword evidence="4" id="KW-1185">Reference proteome</keyword>
<dbReference type="PROSITE" id="PS50937">
    <property type="entry name" value="HTH_MERR_2"/>
    <property type="match status" value="1"/>
</dbReference>
<dbReference type="InterPro" id="IPR047057">
    <property type="entry name" value="MerR_fam"/>
</dbReference>
<evidence type="ECO:0000313" key="4">
    <source>
        <dbReference type="Proteomes" id="UP000295560"/>
    </source>
</evidence>
<dbReference type="AlphaFoldDB" id="A0A4R1HNJ2"/>
<dbReference type="GO" id="GO:0003677">
    <property type="term" value="F:DNA binding"/>
    <property type="evidence" value="ECO:0007669"/>
    <property type="project" value="UniProtKB-KW"/>
</dbReference>
<protein>
    <submittedName>
        <fullName evidence="3">MerR family transcriptional regulator</fullName>
    </submittedName>
</protein>
<name>A0A4R1HNJ2_PSEEN</name>
<keyword evidence="1" id="KW-0238">DNA-binding</keyword>
<dbReference type="GO" id="GO:0003700">
    <property type="term" value="F:DNA-binding transcription factor activity"/>
    <property type="evidence" value="ECO:0007669"/>
    <property type="project" value="InterPro"/>
</dbReference>
<dbReference type="OrthoDB" id="9802039at2"/>
<organism evidence="3 4">
    <name type="scientific">Pseudonocardia endophytica</name>
    <dbReference type="NCBI Taxonomy" id="401976"/>
    <lineage>
        <taxon>Bacteria</taxon>
        <taxon>Bacillati</taxon>
        <taxon>Actinomycetota</taxon>
        <taxon>Actinomycetes</taxon>
        <taxon>Pseudonocardiales</taxon>
        <taxon>Pseudonocardiaceae</taxon>
        <taxon>Pseudonocardia</taxon>
    </lineage>
</organism>
<dbReference type="PROSITE" id="PS00552">
    <property type="entry name" value="HTH_MERR_1"/>
    <property type="match status" value="1"/>
</dbReference>
<feature type="domain" description="HTH merR-type" evidence="2">
    <location>
        <begin position="37"/>
        <end position="105"/>
    </location>
</feature>
<dbReference type="SMART" id="SM00422">
    <property type="entry name" value="HTH_MERR"/>
    <property type="match status" value="1"/>
</dbReference>
<dbReference type="PANTHER" id="PTHR30204">
    <property type="entry name" value="REDOX-CYCLING DRUG-SENSING TRANSCRIPTIONAL ACTIVATOR SOXR"/>
    <property type="match status" value="1"/>
</dbReference>
<reference evidence="3 4" key="1">
    <citation type="submission" date="2019-03" db="EMBL/GenBank/DDBJ databases">
        <title>Sequencing the genomes of 1000 actinobacteria strains.</title>
        <authorList>
            <person name="Klenk H.-P."/>
        </authorList>
    </citation>
    <scope>NUCLEOTIDE SEQUENCE [LARGE SCALE GENOMIC DNA]</scope>
    <source>
        <strain evidence="3 4">DSM 44969</strain>
    </source>
</reference>
<gene>
    <name evidence="3" type="ORF">EV378_5229</name>
</gene>
<evidence type="ECO:0000259" key="2">
    <source>
        <dbReference type="PROSITE" id="PS50937"/>
    </source>
</evidence>
<comment type="caution">
    <text evidence="3">The sequence shown here is derived from an EMBL/GenBank/DDBJ whole genome shotgun (WGS) entry which is preliminary data.</text>
</comment>
<dbReference type="EMBL" id="SMFZ01000002">
    <property type="protein sequence ID" value="TCK21249.1"/>
    <property type="molecule type" value="Genomic_DNA"/>
</dbReference>
<dbReference type="PRINTS" id="PR00040">
    <property type="entry name" value="HTHMERR"/>
</dbReference>
<dbReference type="PANTHER" id="PTHR30204:SF98">
    <property type="entry name" value="HTH-TYPE TRANSCRIPTIONAL REGULATOR ADHR"/>
    <property type="match status" value="1"/>
</dbReference>
<dbReference type="Gene3D" id="1.10.1660.10">
    <property type="match status" value="1"/>
</dbReference>
<dbReference type="Proteomes" id="UP000295560">
    <property type="component" value="Unassembled WGS sequence"/>
</dbReference>
<dbReference type="Pfam" id="PF13411">
    <property type="entry name" value="MerR_1"/>
    <property type="match status" value="1"/>
</dbReference>
<dbReference type="CDD" id="cd01109">
    <property type="entry name" value="HTH_YyaN"/>
    <property type="match status" value="1"/>
</dbReference>
<proteinExistence type="predicted"/>
<dbReference type="InterPro" id="IPR000551">
    <property type="entry name" value="MerR-type_HTH_dom"/>
</dbReference>
<sequence length="154" mass="17096">MTTTADLRTDQPTTPAVTAALARLERQNSAALADGERLDIASVAERTGVTAHTLRYYERIGLLSIERDASGHRSYSAADYGRVVFLTRLRMTGMPVRDMQRYVALAAEGEHTVPERLALLQDHRDHVRAQITELTFALRTIETKIDTYGGELAP</sequence>
<evidence type="ECO:0000313" key="3">
    <source>
        <dbReference type="EMBL" id="TCK21249.1"/>
    </source>
</evidence>
<evidence type="ECO:0000256" key="1">
    <source>
        <dbReference type="ARBA" id="ARBA00023125"/>
    </source>
</evidence>
<accession>A0A4R1HNJ2</accession>